<proteinExistence type="predicted"/>
<sequence>MVAWVYAPRRENRFCLDLPFDDVNVPRAFAMRGSVVPWADEPECYSQIHDAGPALYDDVAYVFGDDDVRPANTLHNGAGMDVSPALNGCLGFESLNAADRVSR</sequence>
<organism evidence="1 2">
    <name type="scientific">Arthrobacter sunyaminii</name>
    <dbReference type="NCBI Taxonomy" id="2816859"/>
    <lineage>
        <taxon>Bacteria</taxon>
        <taxon>Bacillati</taxon>
        <taxon>Actinomycetota</taxon>
        <taxon>Actinomycetes</taxon>
        <taxon>Micrococcales</taxon>
        <taxon>Micrococcaceae</taxon>
        <taxon>Arthrobacter</taxon>
    </lineage>
</organism>
<dbReference type="AlphaFoldDB" id="A0A975PEG5"/>
<dbReference type="EMBL" id="CP076456">
    <property type="protein sequence ID" value="QWQ36271.1"/>
    <property type="molecule type" value="Genomic_DNA"/>
</dbReference>
<dbReference type="KEGG" id="asun:KG104_17890"/>
<accession>A0A975PEG5</accession>
<protein>
    <submittedName>
        <fullName evidence="1">Uncharacterized protein</fullName>
    </submittedName>
</protein>
<gene>
    <name evidence="1" type="ORF">KG104_17890</name>
</gene>
<name>A0A975PEG5_9MICC</name>
<evidence type="ECO:0000313" key="2">
    <source>
        <dbReference type="Proteomes" id="UP000680588"/>
    </source>
</evidence>
<dbReference type="RefSeq" id="WP_207348156.1">
    <property type="nucleotide sequence ID" value="NZ_CP076456.1"/>
</dbReference>
<keyword evidence="2" id="KW-1185">Reference proteome</keyword>
<dbReference type="Proteomes" id="UP000680588">
    <property type="component" value="Chromosome"/>
</dbReference>
<evidence type="ECO:0000313" key="1">
    <source>
        <dbReference type="EMBL" id="QWQ36271.1"/>
    </source>
</evidence>
<reference evidence="1" key="1">
    <citation type="submission" date="2021-06" db="EMBL/GenBank/DDBJ databases">
        <title>Novel species in genus Arthrobacter.</title>
        <authorList>
            <person name="Zhang G."/>
        </authorList>
    </citation>
    <scope>NUCLEOTIDE SEQUENCE</scope>
    <source>
        <strain evidence="1">Zg-ZUI122</strain>
    </source>
</reference>